<proteinExistence type="inferred from homology"/>
<dbReference type="GO" id="GO:0047631">
    <property type="term" value="F:ADP-ribose diphosphatase activity"/>
    <property type="evidence" value="ECO:0007669"/>
    <property type="project" value="TreeGrafter"/>
</dbReference>
<dbReference type="PANTHER" id="PTHR13994">
    <property type="entry name" value="NUDIX HYDROLASE RELATED"/>
    <property type="match status" value="1"/>
</dbReference>
<feature type="domain" description="Nudix hydrolase" evidence="4">
    <location>
        <begin position="104"/>
        <end position="232"/>
    </location>
</feature>
<dbReference type="Gene3D" id="3.90.79.10">
    <property type="entry name" value="Nucleoside Triphosphate Pyrophosphohydrolase"/>
    <property type="match status" value="1"/>
</dbReference>
<dbReference type="InterPro" id="IPR020084">
    <property type="entry name" value="NUDIX_hydrolase_CS"/>
</dbReference>
<dbReference type="InterPro" id="IPR040618">
    <property type="entry name" value="Pre-Nudix"/>
</dbReference>
<dbReference type="Gene3D" id="3.40.630.30">
    <property type="match status" value="1"/>
</dbReference>
<dbReference type="OrthoDB" id="447842at2759"/>
<dbReference type="GO" id="GO:0035529">
    <property type="term" value="F:NADH pyrophosphatase activity"/>
    <property type="evidence" value="ECO:0007669"/>
    <property type="project" value="TreeGrafter"/>
</dbReference>
<evidence type="ECO:0000256" key="3">
    <source>
        <dbReference type="RuleBase" id="RU003476"/>
    </source>
</evidence>
<comment type="similarity">
    <text evidence="1 3">Belongs to the Nudix hydrolase family.</text>
</comment>
<comment type="caution">
    <text evidence="5">The sequence shown here is derived from an EMBL/GenBank/DDBJ whole genome shotgun (WGS) entry which is preliminary data.</text>
</comment>
<protein>
    <submittedName>
        <fullName evidence="5">Nudix hydrolase 8</fullName>
    </submittedName>
</protein>
<dbReference type="PANTHER" id="PTHR13994:SF13">
    <property type="entry name" value="FI03680P"/>
    <property type="match status" value="1"/>
</dbReference>
<dbReference type="InterPro" id="IPR020476">
    <property type="entry name" value="Nudix_hydrolase"/>
</dbReference>
<dbReference type="SUPFAM" id="SSF55811">
    <property type="entry name" value="Nudix"/>
    <property type="match status" value="1"/>
</dbReference>
<dbReference type="PROSITE" id="PS00893">
    <property type="entry name" value="NUDIX_BOX"/>
    <property type="match status" value="1"/>
</dbReference>
<dbReference type="Pfam" id="PF18290">
    <property type="entry name" value="Nudix_hydro"/>
    <property type="match status" value="1"/>
</dbReference>
<evidence type="ECO:0000313" key="5">
    <source>
        <dbReference type="EMBL" id="KAJ8042627.1"/>
    </source>
</evidence>
<dbReference type="InterPro" id="IPR015797">
    <property type="entry name" value="NUDIX_hydrolase-like_dom_sf"/>
</dbReference>
<dbReference type="CDD" id="cd04670">
    <property type="entry name" value="NUDIX_ASFGF2_Nudt6"/>
    <property type="match status" value="1"/>
</dbReference>
<dbReference type="Proteomes" id="UP001152320">
    <property type="component" value="Chromosome 4"/>
</dbReference>
<dbReference type="EMBL" id="JAIZAY010000004">
    <property type="protein sequence ID" value="KAJ8042627.1"/>
    <property type="molecule type" value="Genomic_DNA"/>
</dbReference>
<sequence>MEQKTTEIFRGIKDIYNGIHISTDDISWESCEEFGERLKNSVSHWKITGIRGVWIKISLKDAILVGEVAKHGFEFHHAQPLYVMMTRWLPSPCEERNMLPAFANHYIGVGGLVIDSKNQMLVIKERYTAFPLWKLPGGAVDKGESLSTAVVREVREETGVSTEFVSVICFRHMTEFRYKQSDLYFVCLLKSLTDTITYDPAEISACRWMDIDEFLSSHSVNELNKRFVQFYKDKHVSIDMSSFDVCTVFAPHSKPPCKNFCCQTC</sequence>
<dbReference type="PRINTS" id="PR01356">
    <property type="entry name" value="GFGPROTEIN"/>
</dbReference>
<evidence type="ECO:0000259" key="4">
    <source>
        <dbReference type="PROSITE" id="PS51462"/>
    </source>
</evidence>
<accession>A0A9Q1HB18</accession>
<keyword evidence="6" id="KW-1185">Reference proteome</keyword>
<dbReference type="Pfam" id="PF00293">
    <property type="entry name" value="NUDIX"/>
    <property type="match status" value="1"/>
</dbReference>
<reference evidence="5" key="1">
    <citation type="submission" date="2021-10" db="EMBL/GenBank/DDBJ databases">
        <title>Tropical sea cucumber genome reveals ecological adaptation and Cuvierian tubules defense mechanism.</title>
        <authorList>
            <person name="Chen T."/>
        </authorList>
    </citation>
    <scope>NUCLEOTIDE SEQUENCE</scope>
    <source>
        <strain evidence="5">Nanhai2018</strain>
        <tissue evidence="5">Muscle</tissue>
    </source>
</reference>
<organism evidence="5 6">
    <name type="scientific">Holothuria leucospilota</name>
    <name type="common">Black long sea cucumber</name>
    <name type="synonym">Mertensiothuria leucospilota</name>
    <dbReference type="NCBI Taxonomy" id="206669"/>
    <lineage>
        <taxon>Eukaryota</taxon>
        <taxon>Metazoa</taxon>
        <taxon>Echinodermata</taxon>
        <taxon>Eleutherozoa</taxon>
        <taxon>Echinozoa</taxon>
        <taxon>Holothuroidea</taxon>
        <taxon>Aspidochirotacea</taxon>
        <taxon>Aspidochirotida</taxon>
        <taxon>Holothuriidae</taxon>
        <taxon>Holothuria</taxon>
    </lineage>
</organism>
<evidence type="ECO:0000313" key="6">
    <source>
        <dbReference type="Proteomes" id="UP001152320"/>
    </source>
</evidence>
<dbReference type="InterPro" id="IPR003293">
    <property type="entry name" value="Nudix_hydrolase6-like"/>
</dbReference>
<name>A0A9Q1HB18_HOLLE</name>
<keyword evidence="2 3" id="KW-0378">Hydrolase</keyword>
<dbReference type="InterPro" id="IPR000086">
    <property type="entry name" value="NUDIX_hydrolase_dom"/>
</dbReference>
<evidence type="ECO:0000256" key="2">
    <source>
        <dbReference type="ARBA" id="ARBA00022801"/>
    </source>
</evidence>
<dbReference type="PRINTS" id="PR00502">
    <property type="entry name" value="NUDIXFAMILY"/>
</dbReference>
<evidence type="ECO:0000256" key="1">
    <source>
        <dbReference type="ARBA" id="ARBA00005582"/>
    </source>
</evidence>
<dbReference type="AlphaFoldDB" id="A0A9Q1HB18"/>
<dbReference type="GO" id="GO:0051287">
    <property type="term" value="F:NAD binding"/>
    <property type="evidence" value="ECO:0007669"/>
    <property type="project" value="TreeGrafter"/>
</dbReference>
<dbReference type="PROSITE" id="PS51462">
    <property type="entry name" value="NUDIX"/>
    <property type="match status" value="1"/>
</dbReference>
<gene>
    <name evidence="5" type="ORF">HOLleu_09427</name>
</gene>